<gene>
    <name evidence="1" type="ORF">ACPOL_0697</name>
</gene>
<accession>A0A2Z5FTC3</accession>
<evidence type="ECO:0000313" key="1">
    <source>
        <dbReference type="EMBL" id="AXC10060.1"/>
    </source>
</evidence>
<dbReference type="InterPro" id="IPR010281">
    <property type="entry name" value="DUF885"/>
</dbReference>
<evidence type="ECO:0000313" key="2">
    <source>
        <dbReference type="Proteomes" id="UP000253606"/>
    </source>
</evidence>
<dbReference type="EMBL" id="CP030840">
    <property type="protein sequence ID" value="AXC10060.1"/>
    <property type="molecule type" value="Genomic_DNA"/>
</dbReference>
<keyword evidence="2" id="KW-1185">Reference proteome</keyword>
<sequence>MAEEAKVYGSEDAKVMRRLWPARGMVVDPGLHAFHWTRQQAVDYMVSSGHFSADVANDYVDRTAVMPGQLTSYDTGGLEIRALRVEAQRRLRARFDLRRFNQAVLEEGVVPLRELRAHLEIWMTEELSHK</sequence>
<proteinExistence type="predicted"/>
<evidence type="ECO:0008006" key="3">
    <source>
        <dbReference type="Google" id="ProtNLM"/>
    </source>
</evidence>
<dbReference type="OrthoDB" id="9760040at2"/>
<name>A0A2Z5FTC3_9BACT</name>
<protein>
    <recommendedName>
        <fullName evidence="3">DUF885 domain-containing protein</fullName>
    </recommendedName>
</protein>
<organism evidence="1 2">
    <name type="scientific">Acidisarcina polymorpha</name>
    <dbReference type="NCBI Taxonomy" id="2211140"/>
    <lineage>
        <taxon>Bacteria</taxon>
        <taxon>Pseudomonadati</taxon>
        <taxon>Acidobacteriota</taxon>
        <taxon>Terriglobia</taxon>
        <taxon>Terriglobales</taxon>
        <taxon>Acidobacteriaceae</taxon>
        <taxon>Acidisarcina</taxon>
    </lineage>
</organism>
<dbReference type="Pfam" id="PF05960">
    <property type="entry name" value="DUF885"/>
    <property type="match status" value="1"/>
</dbReference>
<reference evidence="1 2" key="1">
    <citation type="journal article" date="2018" name="Front. Microbiol.">
        <title>Hydrolytic Capabilities as a Key to Environmental Success: Chitinolytic and Cellulolytic Acidobacteria From Acidic Sub-arctic Soils and Boreal Peatlands.</title>
        <authorList>
            <person name="Belova S.E."/>
            <person name="Ravin N.V."/>
            <person name="Pankratov T.A."/>
            <person name="Rakitin A.L."/>
            <person name="Ivanova A.A."/>
            <person name="Beletsky A.V."/>
            <person name="Mardanov A.V."/>
            <person name="Sinninghe Damste J.S."/>
            <person name="Dedysh S.N."/>
        </authorList>
    </citation>
    <scope>NUCLEOTIDE SEQUENCE [LARGE SCALE GENOMIC DNA]</scope>
    <source>
        <strain evidence="1 2">SBC82</strain>
    </source>
</reference>
<dbReference type="PANTHER" id="PTHR33361">
    <property type="entry name" value="GLR0591 PROTEIN"/>
    <property type="match status" value="1"/>
</dbReference>
<dbReference type="PANTHER" id="PTHR33361:SF2">
    <property type="entry name" value="DUF885 DOMAIN-CONTAINING PROTEIN"/>
    <property type="match status" value="1"/>
</dbReference>
<dbReference type="AlphaFoldDB" id="A0A2Z5FTC3"/>
<dbReference type="KEGG" id="abas:ACPOL_0697"/>
<dbReference type="Proteomes" id="UP000253606">
    <property type="component" value="Chromosome"/>
</dbReference>